<comment type="caution">
    <text evidence="1">The sequence shown here is derived from an EMBL/GenBank/DDBJ whole genome shotgun (WGS) entry which is preliminary data.</text>
</comment>
<proteinExistence type="predicted"/>
<dbReference type="InterPro" id="IPR009061">
    <property type="entry name" value="DNA-bd_dom_put_sf"/>
</dbReference>
<dbReference type="SUPFAM" id="SSF46955">
    <property type="entry name" value="Putative DNA-binding domain"/>
    <property type="match status" value="1"/>
</dbReference>
<dbReference type="RefSeq" id="WP_046996988.1">
    <property type="nucleotide sequence ID" value="NZ_JAIQ01000120.1"/>
</dbReference>
<evidence type="ECO:0008006" key="3">
    <source>
        <dbReference type="Google" id="ProtNLM"/>
    </source>
</evidence>
<reference evidence="1 2" key="1">
    <citation type="submission" date="2014-01" db="EMBL/GenBank/DDBJ databases">
        <title>Development of a Comparative Genomic Fingerprinting Assay for High Resolution Genotyping of Arcobacter butzleri.</title>
        <authorList>
            <person name="Webb A.L."/>
            <person name="Inglis G.D."/>
            <person name="Kruczkiewicz P."/>
            <person name="Selinger L.B."/>
            <person name="Taboada E.N."/>
        </authorList>
    </citation>
    <scope>NUCLEOTIDE SEQUENCE [LARGE SCALE GENOMIC DNA]</scope>
    <source>
        <strain evidence="1 2">L348</strain>
    </source>
</reference>
<name>A0A0G9JWG1_9BACT</name>
<dbReference type="PATRIC" id="fig|1447256.3.peg.1675"/>
<dbReference type="EMBL" id="JAIQ01000120">
    <property type="protein sequence ID" value="KLD98545.1"/>
    <property type="molecule type" value="Genomic_DNA"/>
</dbReference>
<evidence type="ECO:0000313" key="1">
    <source>
        <dbReference type="EMBL" id="KLD98545.1"/>
    </source>
</evidence>
<protein>
    <recommendedName>
        <fullName evidence="3">Helix-turn-helix domain-containing protein</fullName>
    </recommendedName>
</protein>
<sequence length="59" mass="6868">MENIERPKFLRAKGVAKRFSIGESTVWYYLKMGKIKSNKISKRVTLFDVEEVEKALCSN</sequence>
<dbReference type="AlphaFoldDB" id="A0A0G9JWG1"/>
<gene>
    <name evidence="1" type="ORF">AA20_08580</name>
</gene>
<evidence type="ECO:0000313" key="2">
    <source>
        <dbReference type="Proteomes" id="UP000035514"/>
    </source>
</evidence>
<accession>A0A0G9JWG1</accession>
<dbReference type="Proteomes" id="UP000035514">
    <property type="component" value="Unassembled WGS sequence"/>
</dbReference>
<organism evidence="1 2">
    <name type="scientific">Aliarcobacter butzleri L348</name>
    <dbReference type="NCBI Taxonomy" id="1447256"/>
    <lineage>
        <taxon>Bacteria</taxon>
        <taxon>Pseudomonadati</taxon>
        <taxon>Campylobacterota</taxon>
        <taxon>Epsilonproteobacteria</taxon>
        <taxon>Campylobacterales</taxon>
        <taxon>Arcobacteraceae</taxon>
        <taxon>Aliarcobacter</taxon>
    </lineage>
</organism>